<name>A0A233VYA6_FINMA</name>
<dbReference type="Proteomes" id="UP000215546">
    <property type="component" value="Unassembled WGS sequence"/>
</dbReference>
<accession>A0A233VYA6</accession>
<dbReference type="EMBL" id="NDYI01000017">
    <property type="protein sequence ID" value="OXZ37392.1"/>
    <property type="molecule type" value="Genomic_DNA"/>
</dbReference>
<dbReference type="EMBL" id="NDYE01000017">
    <property type="protein sequence ID" value="OXZ31347.1"/>
    <property type="molecule type" value="Genomic_DNA"/>
</dbReference>
<evidence type="ECO:0000313" key="3">
    <source>
        <dbReference type="Proteomes" id="UP000215361"/>
    </source>
</evidence>
<comment type="caution">
    <text evidence="2">The sequence shown here is derived from an EMBL/GenBank/DDBJ whole genome shotgun (WGS) entry which is preliminary data.</text>
</comment>
<gene>
    <name evidence="1" type="ORF">B9N55_08390</name>
    <name evidence="2" type="ORF">B9N56_06785</name>
</gene>
<proteinExistence type="predicted"/>
<dbReference type="Proteomes" id="UP000215361">
    <property type="component" value="Unassembled WGS sequence"/>
</dbReference>
<dbReference type="AlphaFoldDB" id="A0A233VYA6"/>
<protein>
    <submittedName>
        <fullName evidence="2">Uncharacterized protein</fullName>
    </submittedName>
</protein>
<reference evidence="3 4" key="2">
    <citation type="submission" date="2017-04" db="EMBL/GenBank/DDBJ databases">
        <title>Finegoldia magna isolated from orthopedic joint implant-associated infections.</title>
        <authorList>
            <person name="Bjorklund S."/>
            <person name="Bruggemann H."/>
            <person name="Jensen A."/>
            <person name="Hellmark B."/>
            <person name="Soderquist B."/>
        </authorList>
    </citation>
    <scope>NUCLEOTIDE SEQUENCE [LARGE SCALE GENOMIC DNA]</scope>
    <source>
        <strain evidence="3">08T492</strain>
        <strain evidence="4">12T273</strain>
    </source>
</reference>
<reference evidence="2" key="1">
    <citation type="journal article" date="2017" name="J. Clin. Microbiol.">
        <title>Finegoldia magna Isolated from Orthopedic Joint Implant-Associated Infections.</title>
        <authorList>
            <person name="Soderquist B."/>
            <person name="Bjorklund S."/>
            <person name="Hellmark B."/>
            <person name="Jensen A."/>
            <person name="Bruggemann H."/>
        </authorList>
    </citation>
    <scope>NUCLEOTIDE SEQUENCE</scope>
    <source>
        <strain evidence="2">08T492</strain>
        <strain evidence="1">12T273</strain>
    </source>
</reference>
<evidence type="ECO:0000313" key="1">
    <source>
        <dbReference type="EMBL" id="OXZ31347.1"/>
    </source>
</evidence>
<evidence type="ECO:0000313" key="2">
    <source>
        <dbReference type="EMBL" id="OXZ37392.1"/>
    </source>
</evidence>
<sequence>MNYSSKLKNNMLGREITPFNVCKLSCTNTCRYSCTAKNAAKHPKYSHSTFNNNLNKDDKK</sequence>
<evidence type="ECO:0000313" key="4">
    <source>
        <dbReference type="Proteomes" id="UP000215546"/>
    </source>
</evidence>
<organism evidence="2 3">
    <name type="scientific">Finegoldia magna</name>
    <name type="common">Peptostreptococcus magnus</name>
    <dbReference type="NCBI Taxonomy" id="1260"/>
    <lineage>
        <taxon>Bacteria</taxon>
        <taxon>Bacillati</taxon>
        <taxon>Bacillota</taxon>
        <taxon>Tissierellia</taxon>
        <taxon>Tissierellales</taxon>
        <taxon>Peptoniphilaceae</taxon>
        <taxon>Finegoldia</taxon>
    </lineage>
</organism>